<gene>
    <name evidence="1" type="ORF">HWN36_02865</name>
</gene>
<organism evidence="1 2">
    <name type="scientific">Methanofollis tationis</name>
    <dbReference type="NCBI Taxonomy" id="81417"/>
    <lineage>
        <taxon>Archaea</taxon>
        <taxon>Methanobacteriati</taxon>
        <taxon>Methanobacteriota</taxon>
        <taxon>Stenosarchaea group</taxon>
        <taxon>Methanomicrobia</taxon>
        <taxon>Methanomicrobiales</taxon>
        <taxon>Methanomicrobiaceae</taxon>
        <taxon>Methanofollis</taxon>
    </lineage>
</organism>
<dbReference type="Proteomes" id="UP000570823">
    <property type="component" value="Unassembled WGS sequence"/>
</dbReference>
<dbReference type="RefSeq" id="WP_176787983.1">
    <property type="nucleotide sequence ID" value="NZ_JABXWR010000001.1"/>
</dbReference>
<reference evidence="1 2" key="1">
    <citation type="submission" date="2020-06" db="EMBL/GenBank/DDBJ databases">
        <title>Methanofollis fontis sp. nov., a methanogen isolated from marine sediments near a cold seep at Four-Way Closure Ridge offshore southwestern Taiwan.</title>
        <authorList>
            <person name="Chen S.-C."/>
            <person name="Teng N.-H."/>
            <person name="Lin Y.-S."/>
            <person name="Lai M.-C."/>
            <person name="Chen H.-H."/>
            <person name="Wang C.-C."/>
        </authorList>
    </citation>
    <scope>NUCLEOTIDE SEQUENCE [LARGE SCALE GENOMIC DNA]</scope>
    <source>
        <strain evidence="1 2">DSM 2702</strain>
    </source>
</reference>
<proteinExistence type="predicted"/>
<dbReference type="EMBL" id="JABXWR010000001">
    <property type="protein sequence ID" value="NVO66274.1"/>
    <property type="molecule type" value="Genomic_DNA"/>
</dbReference>
<accession>A0A7K4HM02</accession>
<sequence length="177" mass="19835">MDEIETGYEALVRRIGEMDAEKKRLTDEVAGRRADLLAKMGAMAAPLIGQIGMNLLKKGKQDTKGEIFNAEYYREKMIILGKTDPVPYRPDDAQKKVIDQYCTLSERGEFFEVMYSSDGQIVDSYACPLSPTDAVEIYGDEAMLMLYRALREYLAGEEETVAALGRTLELIGEKNEG</sequence>
<evidence type="ECO:0000313" key="1">
    <source>
        <dbReference type="EMBL" id="NVO66274.1"/>
    </source>
</evidence>
<name>A0A7K4HM02_9EURY</name>
<keyword evidence="2" id="KW-1185">Reference proteome</keyword>
<dbReference type="AlphaFoldDB" id="A0A7K4HM02"/>
<evidence type="ECO:0000313" key="2">
    <source>
        <dbReference type="Proteomes" id="UP000570823"/>
    </source>
</evidence>
<dbReference type="OrthoDB" id="109217at2157"/>
<protein>
    <submittedName>
        <fullName evidence="1">Uncharacterized protein</fullName>
    </submittedName>
</protein>
<comment type="caution">
    <text evidence="1">The sequence shown here is derived from an EMBL/GenBank/DDBJ whole genome shotgun (WGS) entry which is preliminary data.</text>
</comment>